<dbReference type="GO" id="GO:0008312">
    <property type="term" value="F:7S RNA binding"/>
    <property type="evidence" value="ECO:0007669"/>
    <property type="project" value="InterPro"/>
</dbReference>
<evidence type="ECO:0000256" key="2">
    <source>
        <dbReference type="ARBA" id="ARBA00004496"/>
    </source>
</evidence>
<feature type="compositionally biased region" description="Basic and acidic residues" evidence="10">
    <location>
        <begin position="637"/>
        <end position="647"/>
    </location>
</feature>
<keyword evidence="13" id="KW-1185">Reference proteome</keyword>
<feature type="compositionally biased region" description="Basic residues" evidence="10">
    <location>
        <begin position="579"/>
        <end position="589"/>
    </location>
</feature>
<evidence type="ECO:0000256" key="10">
    <source>
        <dbReference type="SAM" id="MobiDB-lite"/>
    </source>
</evidence>
<dbReference type="PANTHER" id="PTHR14094:SF9">
    <property type="entry name" value="SIGNAL RECOGNITION PARTICLE SUBUNIT SRP72"/>
    <property type="match status" value="1"/>
</dbReference>
<evidence type="ECO:0000256" key="3">
    <source>
        <dbReference type="ARBA" id="ARBA00007676"/>
    </source>
</evidence>
<keyword evidence="7 9" id="KW-0733">Signal recognition particle</keyword>
<dbReference type="SUPFAM" id="SSF48452">
    <property type="entry name" value="TPR-like"/>
    <property type="match status" value="2"/>
</dbReference>
<evidence type="ECO:0000256" key="4">
    <source>
        <dbReference type="ARBA" id="ARBA00018350"/>
    </source>
</evidence>
<keyword evidence="5 9" id="KW-0963">Cytoplasm</keyword>
<evidence type="ECO:0000313" key="12">
    <source>
        <dbReference type="EMBL" id="KAK9820199.1"/>
    </source>
</evidence>
<dbReference type="GO" id="GO:0006614">
    <property type="term" value="P:SRP-dependent cotranslational protein targeting to membrane"/>
    <property type="evidence" value="ECO:0007669"/>
    <property type="project" value="UniProtKB-UniRule"/>
</dbReference>
<evidence type="ECO:0000256" key="9">
    <source>
        <dbReference type="PIRNR" id="PIRNR038922"/>
    </source>
</evidence>
<dbReference type="InterPro" id="IPR031545">
    <property type="entry name" value="SRP72_TPR-like"/>
</dbReference>
<dbReference type="GO" id="GO:0005786">
    <property type="term" value="C:signal recognition particle, endoplasmic reticulum targeting"/>
    <property type="evidence" value="ECO:0007669"/>
    <property type="project" value="UniProtKB-UniRule"/>
</dbReference>
<comment type="subcellular location">
    <subcellularLocation>
        <location evidence="2 9">Cytoplasm</location>
    </subcellularLocation>
    <subcellularLocation>
        <location evidence="1">Endoplasmic reticulum</location>
    </subcellularLocation>
</comment>
<dbReference type="GO" id="GO:0043022">
    <property type="term" value="F:ribosome binding"/>
    <property type="evidence" value="ECO:0007669"/>
    <property type="project" value="TreeGrafter"/>
</dbReference>
<organism evidence="12 13">
    <name type="scientific">[Myrmecia] bisecta</name>
    <dbReference type="NCBI Taxonomy" id="41462"/>
    <lineage>
        <taxon>Eukaryota</taxon>
        <taxon>Viridiplantae</taxon>
        <taxon>Chlorophyta</taxon>
        <taxon>core chlorophytes</taxon>
        <taxon>Trebouxiophyceae</taxon>
        <taxon>Trebouxiales</taxon>
        <taxon>Trebouxiaceae</taxon>
        <taxon>Myrmecia</taxon>
    </lineage>
</organism>
<evidence type="ECO:0000256" key="7">
    <source>
        <dbReference type="ARBA" id="ARBA00023135"/>
    </source>
</evidence>
<dbReference type="GO" id="GO:0005783">
    <property type="term" value="C:endoplasmic reticulum"/>
    <property type="evidence" value="ECO:0007669"/>
    <property type="project" value="UniProtKB-SubCell"/>
</dbReference>
<dbReference type="InterPro" id="IPR011990">
    <property type="entry name" value="TPR-like_helical_dom_sf"/>
</dbReference>
<dbReference type="InterPro" id="IPR026270">
    <property type="entry name" value="SRP72"/>
</dbReference>
<keyword evidence="8 9" id="KW-0687">Ribonucleoprotein</keyword>
<comment type="caution">
    <text evidence="12">The sequence shown here is derived from an EMBL/GenBank/DDBJ whole genome shotgun (WGS) entry which is preliminary data.</text>
</comment>
<evidence type="ECO:0000256" key="6">
    <source>
        <dbReference type="ARBA" id="ARBA00022824"/>
    </source>
</evidence>
<feature type="domain" description="Signal recognition particle SRP72 subunit RNA-binding" evidence="11">
    <location>
        <begin position="567"/>
        <end position="618"/>
    </location>
</feature>
<dbReference type="AlphaFoldDB" id="A0AAW1QFL9"/>
<dbReference type="Gene3D" id="1.25.40.10">
    <property type="entry name" value="Tetratricopeptide repeat domain"/>
    <property type="match status" value="2"/>
</dbReference>
<comment type="similarity">
    <text evidence="3 9">Belongs to the SRP72 family.</text>
</comment>
<evidence type="ECO:0000256" key="1">
    <source>
        <dbReference type="ARBA" id="ARBA00004240"/>
    </source>
</evidence>
<evidence type="ECO:0000313" key="13">
    <source>
        <dbReference type="Proteomes" id="UP001489004"/>
    </source>
</evidence>
<gene>
    <name evidence="12" type="ORF">WJX72_007419</name>
</gene>
<dbReference type="PIRSF" id="PIRSF038922">
    <property type="entry name" value="SRP72"/>
    <property type="match status" value="1"/>
</dbReference>
<keyword evidence="6" id="KW-0256">Endoplasmic reticulum</keyword>
<sequence>MASDKDGQLENLFSKLHTQIKNVQRRKALKTLDEILKVAPKDVDALQCKAVTLVESSRFQDALDLLQKHKLEDALAFEKAYCLYRLGRMAEALEAAGQVQEERIVGRLQLEAQLHYRMGHNAEAIKIYSQLFQKHKVTSLELRTNVIAAYVSGNRAAELPAVMEAMKIAAKDGFEIAFNKACGLLEMGDLAGAQEQLHLAQRQGRETLFEEDLSEEQVEEELAPLAVQLAFVAGCQGKHAEAMAAYEELIKAGIEDEATFAVAQNNALVEKAATLIPGSQQQKRFTAESAKKLESLVDKSARLQLTQSLETRLSDAQKECIHCNRALLLLLAHKTDACREIVTALLQRYPGSSRVAMLHAALLSRDGRHTDADAILSKLAASQAEEALQPRLMRTQMLLAQQQPAQALTVLASVGDIELQHRPAVVATRVTLAEQVGDVAGAVEAVEEALGWWKGSMRDGAAAKAEARLWLLQQLAQLQLKAGMTEQANSTYQELRSVDPNSPACSRILGQLARTSAQADPANAIALEKQLPPIGSLAGIDVGKLESAAVGSTGFRKQKGEDGAARKRPAGDVGEAPKEKKRRKKKIRLPKGFDPENPGPPPDPERWLPKWQRSDFKKKRNRRKDKEPVKGSQGAGKVDESLDRTNVEPEAAPAAQAKPAVRPPQRQGKGKGKGKGRR</sequence>
<evidence type="ECO:0000256" key="8">
    <source>
        <dbReference type="ARBA" id="ARBA00023274"/>
    </source>
</evidence>
<protein>
    <recommendedName>
        <fullName evidence="4 9">Signal recognition particle subunit SRP72</fullName>
    </recommendedName>
</protein>
<dbReference type="EMBL" id="JALJOR010000003">
    <property type="protein sequence ID" value="KAK9820199.1"/>
    <property type="molecule type" value="Genomic_DNA"/>
</dbReference>
<dbReference type="Pfam" id="PF17004">
    <property type="entry name" value="SRP_TPR_like"/>
    <property type="match status" value="1"/>
</dbReference>
<accession>A0AAW1QFL9</accession>
<evidence type="ECO:0000256" key="5">
    <source>
        <dbReference type="ARBA" id="ARBA00022490"/>
    </source>
</evidence>
<feature type="region of interest" description="Disordered" evidence="10">
    <location>
        <begin position="554"/>
        <end position="678"/>
    </location>
</feature>
<comment type="function">
    <text evidence="9">Component of the signal recognition particle (SRP) complex, a ribonucleoprotein complex that mediates the cotranslational targeting of secretory and membrane proteins to the endoplasmic reticulum (ER).</text>
</comment>
<dbReference type="InterPro" id="IPR013699">
    <property type="entry name" value="Signal_recog_part_SRP72_RNA-bd"/>
</dbReference>
<dbReference type="Pfam" id="PF13174">
    <property type="entry name" value="TPR_6"/>
    <property type="match status" value="1"/>
</dbReference>
<feature type="compositionally biased region" description="Low complexity" evidence="10">
    <location>
        <begin position="648"/>
        <end position="667"/>
    </location>
</feature>
<feature type="compositionally biased region" description="Basic residues" evidence="10">
    <location>
        <begin position="668"/>
        <end position="678"/>
    </location>
</feature>
<proteinExistence type="inferred from homology"/>
<dbReference type="Proteomes" id="UP001489004">
    <property type="component" value="Unassembled WGS sequence"/>
</dbReference>
<dbReference type="Pfam" id="PF08492">
    <property type="entry name" value="SRP72"/>
    <property type="match status" value="1"/>
</dbReference>
<name>A0AAW1QFL9_9CHLO</name>
<dbReference type="PANTHER" id="PTHR14094">
    <property type="entry name" value="SIGNAL RECOGNITION PARTICLE 72"/>
    <property type="match status" value="1"/>
</dbReference>
<feature type="compositionally biased region" description="Basic and acidic residues" evidence="10">
    <location>
        <begin position="603"/>
        <end position="615"/>
    </location>
</feature>
<reference evidence="12 13" key="1">
    <citation type="journal article" date="2024" name="Nat. Commun.">
        <title>Phylogenomics reveals the evolutionary origins of lichenization in chlorophyte algae.</title>
        <authorList>
            <person name="Puginier C."/>
            <person name="Libourel C."/>
            <person name="Otte J."/>
            <person name="Skaloud P."/>
            <person name="Haon M."/>
            <person name="Grisel S."/>
            <person name="Petersen M."/>
            <person name="Berrin J.G."/>
            <person name="Delaux P.M."/>
            <person name="Dal Grande F."/>
            <person name="Keller J."/>
        </authorList>
    </citation>
    <scope>NUCLEOTIDE SEQUENCE [LARGE SCALE GENOMIC DNA]</scope>
    <source>
        <strain evidence="12 13">SAG 2043</strain>
    </source>
</reference>
<evidence type="ECO:0000259" key="11">
    <source>
        <dbReference type="Pfam" id="PF08492"/>
    </source>
</evidence>
<dbReference type="InterPro" id="IPR019734">
    <property type="entry name" value="TPR_rpt"/>
</dbReference>